<feature type="signal peptide" evidence="4">
    <location>
        <begin position="1"/>
        <end position="37"/>
    </location>
</feature>
<comment type="caution">
    <text evidence="6">The sequence shown here is derived from an EMBL/GenBank/DDBJ whole genome shotgun (WGS) entry which is preliminary data.</text>
</comment>
<evidence type="ECO:0000256" key="1">
    <source>
        <dbReference type="ARBA" id="ARBA00022801"/>
    </source>
</evidence>
<keyword evidence="2" id="KW-0326">Glycosidase</keyword>
<evidence type="ECO:0000256" key="2">
    <source>
        <dbReference type="ARBA" id="ARBA00023295"/>
    </source>
</evidence>
<dbReference type="GO" id="GO:0009341">
    <property type="term" value="C:beta-galactosidase complex"/>
    <property type="evidence" value="ECO:0007669"/>
    <property type="project" value="InterPro"/>
</dbReference>
<dbReference type="InterPro" id="IPR013529">
    <property type="entry name" value="Glyco_hydro_42_N"/>
</dbReference>
<keyword evidence="1" id="KW-0378">Hydrolase</keyword>
<feature type="region of interest" description="Disordered" evidence="3">
    <location>
        <begin position="326"/>
        <end position="348"/>
    </location>
</feature>
<evidence type="ECO:0000313" key="6">
    <source>
        <dbReference type="EMBL" id="NEE14879.1"/>
    </source>
</evidence>
<feature type="region of interest" description="Disordered" evidence="3">
    <location>
        <begin position="201"/>
        <end position="223"/>
    </location>
</feature>
<keyword evidence="4" id="KW-0732">Signal</keyword>
<protein>
    <recommendedName>
        <fullName evidence="5">Glycoside hydrolase family 42 N-terminal domain-containing protein</fullName>
    </recommendedName>
</protein>
<name>A0A6G3XAM9_9ACTN</name>
<dbReference type="InterPro" id="IPR017853">
    <property type="entry name" value="GH"/>
</dbReference>
<feature type="domain" description="Glycoside hydrolase family 42 N-terminal" evidence="5">
    <location>
        <begin position="55"/>
        <end position="161"/>
    </location>
</feature>
<dbReference type="GO" id="GO:0004565">
    <property type="term" value="F:beta-galactosidase activity"/>
    <property type="evidence" value="ECO:0007669"/>
    <property type="project" value="InterPro"/>
</dbReference>
<sequence>MKPARRQAAGTVNRAAPYRRHLGVLAAALLVASCAPAVERDDARRHYVFGTLQTMAGKARLERSKGVEVAHLQIFWDRYETREGHFSSRYRDGVRRSLERLQRAGSLVEVSLGLHHAPGWLFDDIPEAAYVDQDGNRLTDAPNMVFSQTVREKAQRYVARVNRDLGLDNFWAIRVGVSGTGEFGYPSGGGNNSYWAFDANAQSPSRAGRPPGTPANPYPGWKPGQRDYRGAEFTEAQVRAWYDWYLRALSGAVNWQIEYYRSLRYQGFLKVLLAGSGYYPRDYQRAVERRLDESAGNRLVALGVGFFRTVGQIRARHNVQIVPTSLVDGTGEPRNNGCSPEDRDVDVLSPPERVHDQWSSMRWVSRIARQHGFALLNGESAGTQVSPYHPGVMSTAARQMETCGLRGLMWAFDSNLYDGTPGSSLADYSAVISRYH</sequence>
<organism evidence="6">
    <name type="scientific">Streptomyces sp. SID7499</name>
    <dbReference type="NCBI Taxonomy" id="2706086"/>
    <lineage>
        <taxon>Bacteria</taxon>
        <taxon>Bacillati</taxon>
        <taxon>Actinomycetota</taxon>
        <taxon>Actinomycetes</taxon>
        <taxon>Kitasatosporales</taxon>
        <taxon>Streptomycetaceae</taxon>
        <taxon>Streptomyces</taxon>
    </lineage>
</organism>
<dbReference type="GO" id="GO:0005975">
    <property type="term" value="P:carbohydrate metabolic process"/>
    <property type="evidence" value="ECO:0007669"/>
    <property type="project" value="InterPro"/>
</dbReference>
<reference evidence="6" key="1">
    <citation type="submission" date="2020-01" db="EMBL/GenBank/DDBJ databases">
        <title>Insect and environment-associated Actinomycetes.</title>
        <authorList>
            <person name="Currrie C."/>
            <person name="Chevrette M."/>
            <person name="Carlson C."/>
            <person name="Stubbendieck R."/>
            <person name="Wendt-Pienkowski E."/>
        </authorList>
    </citation>
    <scope>NUCLEOTIDE SEQUENCE</scope>
    <source>
        <strain evidence="6">SID7499</strain>
    </source>
</reference>
<proteinExistence type="predicted"/>
<dbReference type="Pfam" id="PF02449">
    <property type="entry name" value="Glyco_hydro_42"/>
    <property type="match status" value="1"/>
</dbReference>
<accession>A0A6G3XAM9</accession>
<dbReference type="AlphaFoldDB" id="A0A6G3XAM9"/>
<dbReference type="Gene3D" id="3.20.20.80">
    <property type="entry name" value="Glycosidases"/>
    <property type="match status" value="1"/>
</dbReference>
<dbReference type="SUPFAM" id="SSF51445">
    <property type="entry name" value="(Trans)glycosidases"/>
    <property type="match status" value="1"/>
</dbReference>
<gene>
    <name evidence="6" type="ORF">G3M58_51495</name>
</gene>
<dbReference type="EMBL" id="JAAGMN010005338">
    <property type="protein sequence ID" value="NEE14879.1"/>
    <property type="molecule type" value="Genomic_DNA"/>
</dbReference>
<evidence type="ECO:0000256" key="3">
    <source>
        <dbReference type="SAM" id="MobiDB-lite"/>
    </source>
</evidence>
<evidence type="ECO:0000259" key="5">
    <source>
        <dbReference type="Pfam" id="PF02449"/>
    </source>
</evidence>
<dbReference type="PROSITE" id="PS51257">
    <property type="entry name" value="PROKAR_LIPOPROTEIN"/>
    <property type="match status" value="1"/>
</dbReference>
<feature type="chain" id="PRO_5026228324" description="Glycoside hydrolase family 42 N-terminal domain-containing protein" evidence="4">
    <location>
        <begin position="38"/>
        <end position="436"/>
    </location>
</feature>
<evidence type="ECO:0000256" key="4">
    <source>
        <dbReference type="SAM" id="SignalP"/>
    </source>
</evidence>